<feature type="domain" description="VTT" evidence="7">
    <location>
        <begin position="38"/>
        <end position="167"/>
    </location>
</feature>
<dbReference type="EMBL" id="MGAC01000022">
    <property type="protein sequence ID" value="OGK38123.1"/>
    <property type="molecule type" value="Genomic_DNA"/>
</dbReference>
<dbReference type="PANTHER" id="PTHR42709:SF6">
    <property type="entry name" value="UNDECAPRENYL PHOSPHATE TRANSPORTER A"/>
    <property type="match status" value="1"/>
</dbReference>
<feature type="transmembrane region" description="Helical" evidence="6">
    <location>
        <begin position="56"/>
        <end position="79"/>
    </location>
</feature>
<evidence type="ECO:0000256" key="6">
    <source>
        <dbReference type="SAM" id="Phobius"/>
    </source>
</evidence>
<evidence type="ECO:0000256" key="5">
    <source>
        <dbReference type="ARBA" id="ARBA00023136"/>
    </source>
</evidence>
<sequence>MIEQIIAFLTQLIISVIKSAGYTGIFLLMAAESALIPIPSEVTMPFAGYLASIGQFNFLAVVLVGAFANLFGSLLAYYLGYYGGETVVRQIIRSYGKYVLISENELNRSESWFRKYGDKIVFFSRILPIVRTFISLPAGIAKMNVWKFSIFTLIGSLIWSVLLTYVGFVLGQNWHSLEVYYRKFEIFIVIVGLAATGYYVYHKISHVISRKEKKNH</sequence>
<dbReference type="Proteomes" id="UP000176803">
    <property type="component" value="Unassembled WGS sequence"/>
</dbReference>
<dbReference type="Pfam" id="PF09335">
    <property type="entry name" value="VTT_dom"/>
    <property type="match status" value="1"/>
</dbReference>
<dbReference type="InterPro" id="IPR051311">
    <property type="entry name" value="DedA_domain"/>
</dbReference>
<keyword evidence="2" id="KW-1003">Cell membrane</keyword>
<evidence type="ECO:0000256" key="3">
    <source>
        <dbReference type="ARBA" id="ARBA00022692"/>
    </source>
</evidence>
<accession>A0A1F7I460</accession>
<dbReference type="AlphaFoldDB" id="A0A1F7I460"/>
<evidence type="ECO:0000259" key="7">
    <source>
        <dbReference type="Pfam" id="PF09335"/>
    </source>
</evidence>
<evidence type="ECO:0000256" key="1">
    <source>
        <dbReference type="ARBA" id="ARBA00004651"/>
    </source>
</evidence>
<organism evidence="8 9">
    <name type="scientific">Candidatus Roizmanbacteria bacterium RIFCSPHIGHO2_12_FULL_41_11</name>
    <dbReference type="NCBI Taxonomy" id="1802052"/>
    <lineage>
        <taxon>Bacteria</taxon>
        <taxon>Candidatus Roizmaniibacteriota</taxon>
    </lineage>
</organism>
<name>A0A1F7I460_9BACT</name>
<dbReference type="GO" id="GO:0005886">
    <property type="term" value="C:plasma membrane"/>
    <property type="evidence" value="ECO:0007669"/>
    <property type="project" value="UniProtKB-SubCell"/>
</dbReference>
<feature type="transmembrane region" description="Helical" evidence="6">
    <location>
        <begin position="148"/>
        <end position="168"/>
    </location>
</feature>
<protein>
    <recommendedName>
        <fullName evidence="7">VTT domain-containing protein</fullName>
    </recommendedName>
</protein>
<dbReference type="PANTHER" id="PTHR42709">
    <property type="entry name" value="ALKALINE PHOSPHATASE LIKE PROTEIN"/>
    <property type="match status" value="1"/>
</dbReference>
<feature type="transmembrane region" description="Helical" evidence="6">
    <location>
        <begin position="180"/>
        <end position="201"/>
    </location>
</feature>
<comment type="caution">
    <text evidence="8">The sequence shown here is derived from an EMBL/GenBank/DDBJ whole genome shotgun (WGS) entry which is preliminary data.</text>
</comment>
<reference evidence="8 9" key="1">
    <citation type="journal article" date="2016" name="Nat. Commun.">
        <title>Thousands of microbial genomes shed light on interconnected biogeochemical processes in an aquifer system.</title>
        <authorList>
            <person name="Anantharaman K."/>
            <person name="Brown C.T."/>
            <person name="Hug L.A."/>
            <person name="Sharon I."/>
            <person name="Castelle C.J."/>
            <person name="Probst A.J."/>
            <person name="Thomas B.C."/>
            <person name="Singh A."/>
            <person name="Wilkins M.J."/>
            <person name="Karaoz U."/>
            <person name="Brodie E.L."/>
            <person name="Williams K.H."/>
            <person name="Hubbard S.S."/>
            <person name="Banfield J.F."/>
        </authorList>
    </citation>
    <scope>NUCLEOTIDE SEQUENCE [LARGE SCALE GENOMIC DNA]</scope>
</reference>
<keyword evidence="4 6" id="KW-1133">Transmembrane helix</keyword>
<dbReference type="InterPro" id="IPR032816">
    <property type="entry name" value="VTT_dom"/>
</dbReference>
<feature type="transmembrane region" description="Helical" evidence="6">
    <location>
        <begin position="12"/>
        <end position="36"/>
    </location>
</feature>
<evidence type="ECO:0000313" key="8">
    <source>
        <dbReference type="EMBL" id="OGK38123.1"/>
    </source>
</evidence>
<keyword evidence="3 6" id="KW-0812">Transmembrane</keyword>
<evidence type="ECO:0000256" key="2">
    <source>
        <dbReference type="ARBA" id="ARBA00022475"/>
    </source>
</evidence>
<evidence type="ECO:0000256" key="4">
    <source>
        <dbReference type="ARBA" id="ARBA00022989"/>
    </source>
</evidence>
<comment type="subcellular location">
    <subcellularLocation>
        <location evidence="1">Cell membrane</location>
        <topology evidence="1">Multi-pass membrane protein</topology>
    </subcellularLocation>
</comment>
<keyword evidence="5 6" id="KW-0472">Membrane</keyword>
<evidence type="ECO:0000313" key="9">
    <source>
        <dbReference type="Proteomes" id="UP000176803"/>
    </source>
</evidence>
<gene>
    <name evidence="8" type="ORF">A3F03_04990</name>
</gene>
<proteinExistence type="predicted"/>